<keyword evidence="1" id="KW-0472">Membrane</keyword>
<dbReference type="OrthoDB" id="2368311at2759"/>
<protein>
    <submittedName>
        <fullName evidence="2">Uncharacterized protein</fullName>
    </submittedName>
</protein>
<gene>
    <name evidence="2" type="ORF">C1645_813516</name>
</gene>
<evidence type="ECO:0000256" key="1">
    <source>
        <dbReference type="SAM" id="Phobius"/>
    </source>
</evidence>
<comment type="caution">
    <text evidence="2">The sequence shown here is derived from an EMBL/GenBank/DDBJ whole genome shotgun (WGS) entry which is preliminary data.</text>
</comment>
<dbReference type="AlphaFoldDB" id="A0A397TJ03"/>
<accession>A0A397TJ03</accession>
<organism evidence="2 3">
    <name type="scientific">Glomus cerebriforme</name>
    <dbReference type="NCBI Taxonomy" id="658196"/>
    <lineage>
        <taxon>Eukaryota</taxon>
        <taxon>Fungi</taxon>
        <taxon>Fungi incertae sedis</taxon>
        <taxon>Mucoromycota</taxon>
        <taxon>Glomeromycotina</taxon>
        <taxon>Glomeromycetes</taxon>
        <taxon>Glomerales</taxon>
        <taxon>Glomeraceae</taxon>
        <taxon>Glomus</taxon>
    </lineage>
</organism>
<evidence type="ECO:0000313" key="3">
    <source>
        <dbReference type="Proteomes" id="UP000265703"/>
    </source>
</evidence>
<dbReference type="EMBL" id="QKYT01000023">
    <property type="protein sequence ID" value="RIA97968.1"/>
    <property type="molecule type" value="Genomic_DNA"/>
</dbReference>
<keyword evidence="1" id="KW-1133">Transmembrane helix</keyword>
<sequence>MSFNERSPLIPFDDDEEDISFLQKAFTIICFVIALAIVVLMFISPHDIAYRDLPNDISSVPYQYLLSHKSFLHFGYLVETLPVEFNGDDQPEYVLLAEIVSVSSSWTLGNYEVLEYRQNITYDDLFPVKTAVSSLSFWMNDVHISFKRDPFNYTSKDSELFDLIIPELCDYKITWNWIFNGNIFRRCELANETSYYLISHVDGSTAWGLKFYNDNGDVYASTSETQYWWNMNRRDVKVEPFAPFPPIMPAIYTAYYDTIQRNHESRRH</sequence>
<keyword evidence="3" id="KW-1185">Reference proteome</keyword>
<reference evidence="2 3" key="1">
    <citation type="submission" date="2018-06" db="EMBL/GenBank/DDBJ databases">
        <title>Comparative genomics reveals the genomic features of Rhizophagus irregularis, R. cerebriforme, R. diaphanum and Gigaspora rosea, and their symbiotic lifestyle signature.</title>
        <authorList>
            <person name="Morin E."/>
            <person name="San Clemente H."/>
            <person name="Chen E.C.H."/>
            <person name="De La Providencia I."/>
            <person name="Hainaut M."/>
            <person name="Kuo A."/>
            <person name="Kohler A."/>
            <person name="Murat C."/>
            <person name="Tang N."/>
            <person name="Roy S."/>
            <person name="Loubradou J."/>
            <person name="Henrissat B."/>
            <person name="Grigoriev I.V."/>
            <person name="Corradi N."/>
            <person name="Roux C."/>
            <person name="Martin F.M."/>
        </authorList>
    </citation>
    <scope>NUCLEOTIDE SEQUENCE [LARGE SCALE GENOMIC DNA]</scope>
    <source>
        <strain evidence="2 3">DAOM 227022</strain>
    </source>
</reference>
<dbReference type="Proteomes" id="UP000265703">
    <property type="component" value="Unassembled WGS sequence"/>
</dbReference>
<keyword evidence="1" id="KW-0812">Transmembrane</keyword>
<evidence type="ECO:0000313" key="2">
    <source>
        <dbReference type="EMBL" id="RIA97968.1"/>
    </source>
</evidence>
<feature type="transmembrane region" description="Helical" evidence="1">
    <location>
        <begin position="20"/>
        <end position="43"/>
    </location>
</feature>
<proteinExistence type="predicted"/>
<name>A0A397TJ03_9GLOM</name>